<feature type="binding site" evidence="6">
    <location>
        <position position="326"/>
    </location>
    <ligand>
        <name>Mn(2+)</name>
        <dbReference type="ChEBI" id="CHEBI:29035"/>
        <label>1</label>
    </ligand>
</feature>
<dbReference type="GO" id="GO:0006015">
    <property type="term" value="P:5-phosphoribose 1-diphosphate biosynthetic process"/>
    <property type="evidence" value="ECO:0007669"/>
    <property type="project" value="UniProtKB-UniPathway"/>
</dbReference>
<name>A0A6V7RDD6_9BACL</name>
<comment type="similarity">
    <text evidence="1 6">Belongs to the phosphopentomutase family.</text>
</comment>
<reference evidence="9 10" key="1">
    <citation type="submission" date="2020-07" db="EMBL/GenBank/DDBJ databases">
        <authorList>
            <person name="Criscuolo A."/>
        </authorList>
    </citation>
    <scope>NUCLEOTIDE SEQUENCE [LARGE SCALE GENOMIC DNA]</scope>
    <source>
        <strain evidence="9">CIP107946</strain>
    </source>
</reference>
<gene>
    <name evidence="6 9" type="primary">deoB</name>
    <name evidence="9" type="ORF">JEOPIN946_01097</name>
</gene>
<dbReference type="InterPro" id="IPR006124">
    <property type="entry name" value="Metalloenzyme"/>
</dbReference>
<dbReference type="Gene3D" id="3.30.70.1250">
    <property type="entry name" value="Phosphopentomutase"/>
    <property type="match status" value="1"/>
</dbReference>
<feature type="binding site" evidence="6">
    <location>
        <position position="284"/>
    </location>
    <ligand>
        <name>Mn(2+)</name>
        <dbReference type="ChEBI" id="CHEBI:29035"/>
        <label>2</label>
    </ligand>
</feature>
<comment type="pathway">
    <text evidence="6">Carbohydrate degradation; 2-deoxy-D-ribose 1-phosphate degradation; D-glyceraldehyde 3-phosphate and acetaldehyde from 2-deoxy-alpha-D-ribose 1-phosphate: step 1/2.</text>
</comment>
<accession>A0A6V7RDD6</accession>
<dbReference type="GO" id="GO:0009117">
    <property type="term" value="P:nucleotide metabolic process"/>
    <property type="evidence" value="ECO:0007669"/>
    <property type="project" value="UniProtKB-UniRule"/>
</dbReference>
<comment type="function">
    <text evidence="6">Isomerase that catalyzes the conversion of deoxy-ribose 1-phosphate (dRib-1-P) and ribose 1-phosphate (Rib-1-P) to deoxy-ribose 5-phosphate (dRib-5-P) and ribose 5-phosphate (Rib-5-P), respectively.</text>
</comment>
<keyword evidence="2 6" id="KW-0963">Cytoplasm</keyword>
<dbReference type="InterPro" id="IPR024052">
    <property type="entry name" value="Phosphopentomutase_DeoB_cap_sf"/>
</dbReference>
<dbReference type="NCBIfam" id="TIGR01696">
    <property type="entry name" value="deoB"/>
    <property type="match status" value="1"/>
</dbReference>
<keyword evidence="10" id="KW-1185">Reference proteome</keyword>
<dbReference type="SUPFAM" id="SSF143856">
    <property type="entry name" value="DeoB insert domain-like"/>
    <property type="match status" value="1"/>
</dbReference>
<dbReference type="Gene3D" id="3.40.720.10">
    <property type="entry name" value="Alkaline Phosphatase, subunit A"/>
    <property type="match status" value="1"/>
</dbReference>
<dbReference type="Proteomes" id="UP000588186">
    <property type="component" value="Unassembled WGS sequence"/>
</dbReference>
<sequence>MFNRIHLIVLDSVGIGEAPDADQFNDKGTHTLKHTLECKTGAFKNLESLGLGCIDVLPNIGCTTEPKAFYTKMQEISQGKDTMTGHWEIAGLNIETAFKTYPNGFPDELIDQIKEKTGRGVVCNLPASGTEVIDEFGEHHMETGDLIIYTSNDPVLQIAAHEDIIPIEELYGICEIVRELTMEDEFLVGRVIARPFVGPRKGAFKRTGNRHDYALSPFSDTVLNVLKNAGFDTISVGKISDIFNGSGITEALRTKNNMDGIDKLLTVINKDFKGLSFTNLVDFDAEYGHRRDPEGYFDALVDFDNRLPEIIEALRDDDLLIITADHGNDPTHTGTDHTREYVPLLITSKKDLKYGEINKRSSFADIAATIAENFEVQYHTHGKSFLKEIL</sequence>
<evidence type="ECO:0000313" key="10">
    <source>
        <dbReference type="Proteomes" id="UP000588186"/>
    </source>
</evidence>
<dbReference type="GO" id="GO:0005829">
    <property type="term" value="C:cytosol"/>
    <property type="evidence" value="ECO:0007669"/>
    <property type="project" value="TreeGrafter"/>
</dbReference>
<dbReference type="GO" id="GO:0030145">
    <property type="term" value="F:manganese ion binding"/>
    <property type="evidence" value="ECO:0007669"/>
    <property type="project" value="UniProtKB-UniRule"/>
</dbReference>
<comment type="catalytic activity">
    <reaction evidence="6">
        <text>2-deoxy-alpha-D-ribose 1-phosphate = 2-deoxy-D-ribose 5-phosphate</text>
        <dbReference type="Rhea" id="RHEA:27658"/>
        <dbReference type="ChEBI" id="CHEBI:57259"/>
        <dbReference type="ChEBI" id="CHEBI:62877"/>
        <dbReference type="EC" id="5.4.2.7"/>
    </reaction>
</comment>
<keyword evidence="4 6" id="KW-0464">Manganese</keyword>
<dbReference type="Pfam" id="PF01676">
    <property type="entry name" value="Metalloenzyme"/>
    <property type="match status" value="1"/>
</dbReference>
<comment type="cofactor">
    <cofactor evidence="6">
        <name>Mn(2+)</name>
        <dbReference type="ChEBI" id="CHEBI:29035"/>
    </cofactor>
    <text evidence="6">Binds 2 manganese ions.</text>
</comment>
<dbReference type="GO" id="GO:0043094">
    <property type="term" value="P:metabolic compound salvage"/>
    <property type="evidence" value="ECO:0007669"/>
    <property type="project" value="UniProtKB-UniRule"/>
</dbReference>
<dbReference type="PIRSF" id="PIRSF001491">
    <property type="entry name" value="Ppentomutase"/>
    <property type="match status" value="1"/>
</dbReference>
<dbReference type="FunFam" id="3.30.70.1250:FF:000001">
    <property type="entry name" value="Phosphopentomutase"/>
    <property type="match status" value="1"/>
</dbReference>
<dbReference type="UniPathway" id="UPA00087">
    <property type="reaction ID" value="UER00173"/>
</dbReference>
<organism evidence="9 10">
    <name type="scientific">Phocicoccus pinnipedialis</name>
    <dbReference type="NCBI Taxonomy" id="110845"/>
    <lineage>
        <taxon>Bacteria</taxon>
        <taxon>Bacillati</taxon>
        <taxon>Bacillota</taxon>
        <taxon>Bacilli</taxon>
        <taxon>Bacillales</taxon>
        <taxon>Salinicoccaceae</taxon>
        <taxon>Phocicoccus</taxon>
    </lineage>
</organism>
<comment type="caution">
    <text evidence="9">The sequence shown here is derived from an EMBL/GenBank/DDBJ whole genome shotgun (WGS) entry which is preliminary data.</text>
</comment>
<evidence type="ECO:0000256" key="7">
    <source>
        <dbReference type="NCBIfam" id="TIGR01696"/>
    </source>
</evidence>
<evidence type="ECO:0000256" key="3">
    <source>
        <dbReference type="ARBA" id="ARBA00022723"/>
    </source>
</evidence>
<dbReference type="PANTHER" id="PTHR21110:SF0">
    <property type="entry name" value="PHOSPHOPENTOMUTASE"/>
    <property type="match status" value="1"/>
</dbReference>
<dbReference type="InterPro" id="IPR010045">
    <property type="entry name" value="DeoB"/>
</dbReference>
<evidence type="ECO:0000256" key="5">
    <source>
        <dbReference type="ARBA" id="ARBA00023235"/>
    </source>
</evidence>
<feature type="binding site" evidence="6">
    <location>
        <position position="325"/>
    </location>
    <ligand>
        <name>Mn(2+)</name>
        <dbReference type="ChEBI" id="CHEBI:29035"/>
        <label>1</label>
    </ligand>
</feature>
<comment type="subcellular location">
    <subcellularLocation>
        <location evidence="6">Cytoplasm</location>
    </subcellularLocation>
</comment>
<keyword evidence="3 6" id="KW-0479">Metal-binding</keyword>
<dbReference type="RefSeq" id="WP_186077577.1">
    <property type="nucleotide sequence ID" value="NZ_CAJEWB010000010.1"/>
</dbReference>
<evidence type="ECO:0000259" key="8">
    <source>
        <dbReference type="Pfam" id="PF01676"/>
    </source>
</evidence>
<dbReference type="EC" id="5.4.2.7" evidence="6 7"/>
<evidence type="ECO:0000256" key="4">
    <source>
        <dbReference type="ARBA" id="ARBA00023211"/>
    </source>
</evidence>
<evidence type="ECO:0000256" key="2">
    <source>
        <dbReference type="ARBA" id="ARBA00022490"/>
    </source>
</evidence>
<evidence type="ECO:0000256" key="1">
    <source>
        <dbReference type="ARBA" id="ARBA00010373"/>
    </source>
</evidence>
<evidence type="ECO:0000313" key="9">
    <source>
        <dbReference type="EMBL" id="CAD2075779.1"/>
    </source>
</evidence>
<feature type="binding site" evidence="6">
    <location>
        <position position="289"/>
    </location>
    <ligand>
        <name>Mn(2+)</name>
        <dbReference type="ChEBI" id="CHEBI:29035"/>
        <label>2</label>
    </ligand>
</feature>
<evidence type="ECO:0000256" key="6">
    <source>
        <dbReference type="HAMAP-Rule" id="MF_00740"/>
    </source>
</evidence>
<dbReference type="GO" id="GO:0008973">
    <property type="term" value="F:phosphopentomutase activity"/>
    <property type="evidence" value="ECO:0007669"/>
    <property type="project" value="UniProtKB-UniRule"/>
</dbReference>
<dbReference type="CDD" id="cd16009">
    <property type="entry name" value="PPM"/>
    <property type="match status" value="1"/>
</dbReference>
<dbReference type="EMBL" id="CAJEWB010000010">
    <property type="protein sequence ID" value="CAD2075779.1"/>
    <property type="molecule type" value="Genomic_DNA"/>
</dbReference>
<comment type="catalytic activity">
    <reaction evidence="6">
        <text>alpha-D-ribose 1-phosphate = D-ribose 5-phosphate</text>
        <dbReference type="Rhea" id="RHEA:18793"/>
        <dbReference type="ChEBI" id="CHEBI:57720"/>
        <dbReference type="ChEBI" id="CHEBI:78346"/>
        <dbReference type="EC" id="5.4.2.7"/>
    </reaction>
</comment>
<feature type="domain" description="Metalloenzyme" evidence="8">
    <location>
        <begin position="4"/>
        <end position="377"/>
    </location>
</feature>
<proteinExistence type="inferred from homology"/>
<dbReference type="PANTHER" id="PTHR21110">
    <property type="entry name" value="PHOSPHOPENTOMUTASE"/>
    <property type="match status" value="1"/>
</dbReference>
<dbReference type="NCBIfam" id="NF003766">
    <property type="entry name" value="PRK05362.1"/>
    <property type="match status" value="1"/>
</dbReference>
<dbReference type="HAMAP" id="MF_00740">
    <property type="entry name" value="Phosphopentomut"/>
    <property type="match status" value="1"/>
</dbReference>
<feature type="binding site" evidence="6">
    <location>
        <position position="337"/>
    </location>
    <ligand>
        <name>Mn(2+)</name>
        <dbReference type="ChEBI" id="CHEBI:29035"/>
        <label>2</label>
    </ligand>
</feature>
<feature type="binding site" evidence="6">
    <location>
        <position position="11"/>
    </location>
    <ligand>
        <name>Mn(2+)</name>
        <dbReference type="ChEBI" id="CHEBI:29035"/>
        <label>1</label>
    </ligand>
</feature>
<dbReference type="SUPFAM" id="SSF53649">
    <property type="entry name" value="Alkaline phosphatase-like"/>
    <property type="match status" value="1"/>
</dbReference>
<dbReference type="GO" id="GO:0000287">
    <property type="term" value="F:magnesium ion binding"/>
    <property type="evidence" value="ECO:0007669"/>
    <property type="project" value="UniProtKB-UniRule"/>
</dbReference>
<dbReference type="InterPro" id="IPR017850">
    <property type="entry name" value="Alkaline_phosphatase_core_sf"/>
</dbReference>
<keyword evidence="5 6" id="KW-0413">Isomerase</keyword>
<protein>
    <recommendedName>
        <fullName evidence="6 7">Phosphopentomutase</fullName>
        <ecNumber evidence="6 7">5.4.2.7</ecNumber>
    </recommendedName>
    <alternativeName>
        <fullName evidence="6">Phosphodeoxyribomutase</fullName>
    </alternativeName>
</protein>
<dbReference type="GO" id="GO:0006018">
    <property type="term" value="P:2-deoxyribose 1-phosphate catabolic process"/>
    <property type="evidence" value="ECO:0007669"/>
    <property type="project" value="UniProtKB-UniRule"/>
</dbReference>
<dbReference type="AlphaFoldDB" id="A0A6V7RDD6"/>